<accession>X1DU24</accession>
<dbReference type="AlphaFoldDB" id="X1DU24"/>
<organism evidence="1">
    <name type="scientific">marine sediment metagenome</name>
    <dbReference type="NCBI Taxonomy" id="412755"/>
    <lineage>
        <taxon>unclassified sequences</taxon>
        <taxon>metagenomes</taxon>
        <taxon>ecological metagenomes</taxon>
    </lineage>
</organism>
<reference evidence="1" key="1">
    <citation type="journal article" date="2014" name="Front. Microbiol.">
        <title>High frequency of phylogenetically diverse reductive dehalogenase-homologous genes in deep subseafloor sedimentary metagenomes.</title>
        <authorList>
            <person name="Kawai M."/>
            <person name="Futagami T."/>
            <person name="Toyoda A."/>
            <person name="Takaki Y."/>
            <person name="Nishi S."/>
            <person name="Hori S."/>
            <person name="Arai W."/>
            <person name="Tsubouchi T."/>
            <person name="Morono Y."/>
            <person name="Uchiyama I."/>
            <person name="Ito T."/>
            <person name="Fujiyama A."/>
            <person name="Inagaki F."/>
            <person name="Takami H."/>
        </authorList>
    </citation>
    <scope>NUCLEOTIDE SEQUENCE</scope>
    <source>
        <strain evidence="1">Expedition CK06-06</strain>
    </source>
</reference>
<proteinExistence type="predicted"/>
<gene>
    <name evidence="1" type="ORF">S01H4_59441</name>
</gene>
<evidence type="ECO:0000313" key="1">
    <source>
        <dbReference type="EMBL" id="GAH08449.1"/>
    </source>
</evidence>
<name>X1DU24_9ZZZZ</name>
<comment type="caution">
    <text evidence="1">The sequence shown here is derived from an EMBL/GenBank/DDBJ whole genome shotgun (WGS) entry which is preliminary data.</text>
</comment>
<sequence length="117" mass="13855">MNDVAEYWNSKKRLPKCRYMTDSRMRKLAARLKEPLFADNWKLIIDKMEASDFVTGNIIANASYYVTNKDVRSWKATIDWLLANDTNYVKVLEGKYDNKYHKVFHYIFSFIISSPVD</sequence>
<dbReference type="EMBL" id="BART01034859">
    <property type="protein sequence ID" value="GAH08449.1"/>
    <property type="molecule type" value="Genomic_DNA"/>
</dbReference>
<protein>
    <submittedName>
        <fullName evidence="1">Uncharacterized protein</fullName>
    </submittedName>
</protein>